<evidence type="ECO:0008006" key="5">
    <source>
        <dbReference type="Google" id="ProtNLM"/>
    </source>
</evidence>
<dbReference type="PANTHER" id="PTHR11571">
    <property type="entry name" value="GLUTATHIONE S-TRANSFERASE"/>
    <property type="match status" value="1"/>
</dbReference>
<dbReference type="PROSITE" id="PS50404">
    <property type="entry name" value="GST_NTER"/>
    <property type="match status" value="1"/>
</dbReference>
<dbReference type="Gene3D" id="3.40.30.10">
    <property type="entry name" value="Glutaredoxin"/>
    <property type="match status" value="1"/>
</dbReference>
<organism evidence="3 4">
    <name type="scientific">Prymnesium parvum</name>
    <name type="common">Toxic golden alga</name>
    <dbReference type="NCBI Taxonomy" id="97485"/>
    <lineage>
        <taxon>Eukaryota</taxon>
        <taxon>Haptista</taxon>
        <taxon>Haptophyta</taxon>
        <taxon>Prymnesiophyceae</taxon>
        <taxon>Prymnesiales</taxon>
        <taxon>Prymnesiaceae</taxon>
        <taxon>Prymnesium</taxon>
    </lineage>
</organism>
<dbReference type="Gene3D" id="1.20.1050.10">
    <property type="match status" value="1"/>
</dbReference>
<dbReference type="SUPFAM" id="SSF52833">
    <property type="entry name" value="Thioredoxin-like"/>
    <property type="match status" value="1"/>
</dbReference>
<proteinExistence type="predicted"/>
<comment type="caution">
    <text evidence="3">The sequence shown here is derived from an EMBL/GenBank/DDBJ whole genome shotgun (WGS) entry which is preliminary data.</text>
</comment>
<feature type="domain" description="GST N-terminal" evidence="1">
    <location>
        <begin position="14"/>
        <end position="95"/>
    </location>
</feature>
<keyword evidence="4" id="KW-1185">Reference proteome</keyword>
<dbReference type="Pfam" id="PF02798">
    <property type="entry name" value="GST_N"/>
    <property type="match status" value="1"/>
</dbReference>
<dbReference type="SUPFAM" id="SSF47616">
    <property type="entry name" value="GST C-terminal domain-like"/>
    <property type="match status" value="1"/>
</dbReference>
<evidence type="ECO:0000259" key="1">
    <source>
        <dbReference type="PROSITE" id="PS50404"/>
    </source>
</evidence>
<dbReference type="SFLD" id="SFLDS00019">
    <property type="entry name" value="Glutathione_Transferase_(cytos"/>
    <property type="match status" value="1"/>
</dbReference>
<name>A0AB34IUG0_PRYPA</name>
<reference evidence="3 4" key="1">
    <citation type="journal article" date="2024" name="Science">
        <title>Giant polyketide synthase enzymes in the biosynthesis of giant marine polyether toxins.</title>
        <authorList>
            <person name="Fallon T.R."/>
            <person name="Shende V.V."/>
            <person name="Wierzbicki I.H."/>
            <person name="Pendleton A.L."/>
            <person name="Watervoot N.F."/>
            <person name="Auber R.P."/>
            <person name="Gonzalez D.J."/>
            <person name="Wisecaver J.H."/>
            <person name="Moore B.S."/>
        </authorList>
    </citation>
    <scope>NUCLEOTIDE SEQUENCE [LARGE SCALE GENOMIC DNA]</scope>
    <source>
        <strain evidence="3 4">12B1</strain>
    </source>
</reference>
<feature type="domain" description="GST C-terminal" evidence="2">
    <location>
        <begin position="99"/>
        <end position="233"/>
    </location>
</feature>
<evidence type="ECO:0000313" key="4">
    <source>
        <dbReference type="Proteomes" id="UP001515480"/>
    </source>
</evidence>
<dbReference type="Proteomes" id="UP001515480">
    <property type="component" value="Unassembled WGS sequence"/>
</dbReference>
<dbReference type="EMBL" id="JBGBPQ010000019">
    <property type="protein sequence ID" value="KAL1504863.1"/>
    <property type="molecule type" value="Genomic_DNA"/>
</dbReference>
<sequence length="233" mass="25915">MKRDAAGEEKPRPSALKLYYFNITGKGEAIRLFSAYAGLDLEDYRFASFEEFAALKADGTLPYGQVPLLEVDGKHKLAQSAAILRYLAQIAGGEIYPSDPLLAAKVDAALDYEVDVFCGPTVASYTTRFGIEMDDQQKERAAALLSSEVMPRHLRTVESQLKESATGWIAGTEKPSPADFVWAVRLGDYLPGRDRLFTAELRSLKDFPACQAYVKKFYELPEVVKYYSGKKTD</sequence>
<dbReference type="InterPro" id="IPR004046">
    <property type="entry name" value="GST_C"/>
</dbReference>
<dbReference type="GO" id="GO:0006749">
    <property type="term" value="P:glutathione metabolic process"/>
    <property type="evidence" value="ECO:0007669"/>
    <property type="project" value="TreeGrafter"/>
</dbReference>
<dbReference type="AlphaFoldDB" id="A0AB34IUG0"/>
<dbReference type="InterPro" id="IPR050213">
    <property type="entry name" value="GST_superfamily"/>
</dbReference>
<dbReference type="InterPro" id="IPR010987">
    <property type="entry name" value="Glutathione-S-Trfase_C-like"/>
</dbReference>
<dbReference type="InterPro" id="IPR036282">
    <property type="entry name" value="Glutathione-S-Trfase_C_sf"/>
</dbReference>
<dbReference type="Pfam" id="PF14497">
    <property type="entry name" value="GST_C_3"/>
    <property type="match status" value="1"/>
</dbReference>
<accession>A0AB34IUG0</accession>
<dbReference type="InterPro" id="IPR036249">
    <property type="entry name" value="Thioredoxin-like_sf"/>
</dbReference>
<dbReference type="GO" id="GO:0004364">
    <property type="term" value="F:glutathione transferase activity"/>
    <property type="evidence" value="ECO:0007669"/>
    <property type="project" value="TreeGrafter"/>
</dbReference>
<evidence type="ECO:0000313" key="3">
    <source>
        <dbReference type="EMBL" id="KAL1504863.1"/>
    </source>
</evidence>
<dbReference type="PROSITE" id="PS50405">
    <property type="entry name" value="GST_CTER"/>
    <property type="match status" value="1"/>
</dbReference>
<dbReference type="InterPro" id="IPR004045">
    <property type="entry name" value="Glutathione_S-Trfase_N"/>
</dbReference>
<dbReference type="InterPro" id="IPR040079">
    <property type="entry name" value="Glutathione_S-Trfase"/>
</dbReference>
<gene>
    <name evidence="3" type="ORF">AB1Y20_008633</name>
</gene>
<protein>
    <recommendedName>
        <fullName evidence="5">Glutathione transferase</fullName>
    </recommendedName>
</protein>
<evidence type="ECO:0000259" key="2">
    <source>
        <dbReference type="PROSITE" id="PS50405"/>
    </source>
</evidence>
<dbReference type="CDD" id="cd03039">
    <property type="entry name" value="GST_N_Sigma_like"/>
    <property type="match status" value="1"/>
</dbReference>